<comment type="similarity">
    <text evidence="1">Belongs to the FGGY kinase family.</text>
</comment>
<dbReference type="PANTHER" id="PTHR10196:SF69">
    <property type="entry name" value="GLYCEROL KINASE"/>
    <property type="match status" value="1"/>
</dbReference>
<evidence type="ECO:0000259" key="8">
    <source>
        <dbReference type="Pfam" id="PF00370"/>
    </source>
</evidence>
<dbReference type="SUPFAM" id="SSF53067">
    <property type="entry name" value="Actin-like ATPase domain"/>
    <property type="match status" value="2"/>
</dbReference>
<name>A0A937M2W4_9GAMM</name>
<dbReference type="GO" id="GO:0005524">
    <property type="term" value="F:ATP binding"/>
    <property type="evidence" value="ECO:0007669"/>
    <property type="project" value="UniProtKB-KW"/>
</dbReference>
<comment type="caution">
    <text evidence="10">The sequence shown here is derived from an EMBL/GenBank/DDBJ whole genome shotgun (WGS) entry which is preliminary data.</text>
</comment>
<dbReference type="InterPro" id="IPR018484">
    <property type="entry name" value="FGGY_N"/>
</dbReference>
<dbReference type="InterPro" id="IPR043129">
    <property type="entry name" value="ATPase_NBD"/>
</dbReference>
<evidence type="ECO:0000256" key="7">
    <source>
        <dbReference type="ARBA" id="ARBA00043149"/>
    </source>
</evidence>
<evidence type="ECO:0000256" key="6">
    <source>
        <dbReference type="ARBA" id="ARBA00022840"/>
    </source>
</evidence>
<gene>
    <name evidence="10" type="primary">glpK</name>
    <name evidence="10" type="ORF">ISR29_05520</name>
</gene>
<dbReference type="Gene3D" id="3.30.420.40">
    <property type="match status" value="2"/>
</dbReference>
<accession>A0A937M2W4</accession>
<keyword evidence="4 10" id="KW-0418">Kinase</keyword>
<dbReference type="GO" id="GO:0005829">
    <property type="term" value="C:cytosol"/>
    <property type="evidence" value="ECO:0007669"/>
    <property type="project" value="TreeGrafter"/>
</dbReference>
<evidence type="ECO:0000256" key="5">
    <source>
        <dbReference type="ARBA" id="ARBA00022798"/>
    </source>
</evidence>
<protein>
    <recommendedName>
        <fullName evidence="7">ATP:glycerol 3-phosphotransferase</fullName>
    </recommendedName>
</protein>
<dbReference type="InterPro" id="IPR018483">
    <property type="entry name" value="Carb_kinase_FGGY_CS"/>
</dbReference>
<evidence type="ECO:0000256" key="4">
    <source>
        <dbReference type="ARBA" id="ARBA00022777"/>
    </source>
</evidence>
<dbReference type="Proteomes" id="UP000705230">
    <property type="component" value="Unassembled WGS sequence"/>
</dbReference>
<dbReference type="GO" id="GO:0006071">
    <property type="term" value="P:glycerol metabolic process"/>
    <property type="evidence" value="ECO:0007669"/>
    <property type="project" value="UniProtKB-KW"/>
</dbReference>
<feature type="domain" description="Carbohydrate kinase FGGY N-terminal" evidence="8">
    <location>
        <begin position="4"/>
        <end position="247"/>
    </location>
</feature>
<proteinExistence type="inferred from homology"/>
<sequence>MKKILTIDQGTTSSRSIIFNNSFDIINESQQEYALSFPKDGWVEADADDILNSVKKTLDCVIEASLSISDIVCCGITNQRESTVIWNKSTGKAIYPVIIWQDRRTSEFCNSLKQDKTTSDMVTEKTGLLVDPYFSATKIQWILDNVDGARAMANNNELAFGTIDSFLIWNLSKEKNHLTDITNASRTLLYNISSLEWDEDLLNLFNIPKSVLPKVVSSDAEFGKIELGDHTIPITGVLGDQQSALVGQSCFERGDMKSTYGTGCFLMANTKNEIFRSNSGLLSTIAYKINGEVAYAVEGSIFSAGTIIQWLRDEMTFFKESSESESYISADGETNNLLFIPAFTGLGAPQWNPDVRAGFYGITRDTSKQDFITAAFNSLCFQTNEILNAMRNEGLEIKGMSIDGGMANNFTFAQLLANITNTNISIPTNTEATALGAAKVAAIGSGLVKDIESLENFDGSTDFSCNQSSLHRRNYIKWKEYLDIILVLSSNLKNINYKD</sequence>
<feature type="domain" description="Carbohydrate kinase FGGY C-terminal" evidence="9">
    <location>
        <begin position="257"/>
        <end position="443"/>
    </location>
</feature>
<evidence type="ECO:0000259" key="9">
    <source>
        <dbReference type="Pfam" id="PF02782"/>
    </source>
</evidence>
<evidence type="ECO:0000256" key="2">
    <source>
        <dbReference type="ARBA" id="ARBA00022679"/>
    </source>
</evidence>
<keyword evidence="3" id="KW-0547">Nucleotide-binding</keyword>
<dbReference type="InterPro" id="IPR000577">
    <property type="entry name" value="Carb_kinase_FGGY"/>
</dbReference>
<organism evidence="10 11">
    <name type="scientific">SAR86 cluster bacterium</name>
    <dbReference type="NCBI Taxonomy" id="2030880"/>
    <lineage>
        <taxon>Bacteria</taxon>
        <taxon>Pseudomonadati</taxon>
        <taxon>Pseudomonadota</taxon>
        <taxon>Gammaproteobacteria</taxon>
        <taxon>SAR86 cluster</taxon>
    </lineage>
</organism>
<dbReference type="NCBIfam" id="NF000756">
    <property type="entry name" value="PRK00047.1"/>
    <property type="match status" value="1"/>
</dbReference>
<dbReference type="EMBL" id="JADHSG010000009">
    <property type="protein sequence ID" value="MBL6903644.1"/>
    <property type="molecule type" value="Genomic_DNA"/>
</dbReference>
<evidence type="ECO:0000256" key="1">
    <source>
        <dbReference type="ARBA" id="ARBA00009156"/>
    </source>
</evidence>
<keyword evidence="6" id="KW-0067">ATP-binding</keyword>
<evidence type="ECO:0000313" key="10">
    <source>
        <dbReference type="EMBL" id="MBL6903644.1"/>
    </source>
</evidence>
<evidence type="ECO:0000256" key="3">
    <source>
        <dbReference type="ARBA" id="ARBA00022741"/>
    </source>
</evidence>
<keyword evidence="5" id="KW-0319">Glycerol metabolism</keyword>
<dbReference type="PANTHER" id="PTHR10196">
    <property type="entry name" value="SUGAR KINASE"/>
    <property type="match status" value="1"/>
</dbReference>
<dbReference type="PIRSF" id="PIRSF000538">
    <property type="entry name" value="GlpK"/>
    <property type="match status" value="1"/>
</dbReference>
<dbReference type="FunFam" id="3.30.420.40:FF:000008">
    <property type="entry name" value="Glycerol kinase"/>
    <property type="match status" value="1"/>
</dbReference>
<reference evidence="10" key="1">
    <citation type="submission" date="2020-10" db="EMBL/GenBank/DDBJ databases">
        <title>Microbiome of the Black Sea water column analyzed by genome centric metagenomics.</title>
        <authorList>
            <person name="Cabello-Yeves P.J."/>
            <person name="Callieri C."/>
            <person name="Picazo A."/>
            <person name="Mehrshad M."/>
            <person name="Haro-Moreno J.M."/>
            <person name="Roda-Garcia J."/>
            <person name="Dzembekova N."/>
            <person name="Slabakova V."/>
            <person name="Slabakova N."/>
            <person name="Moncheva S."/>
            <person name="Rodriguez-Valera F."/>
        </authorList>
    </citation>
    <scope>NUCLEOTIDE SEQUENCE</scope>
    <source>
        <strain evidence="10">BS30m-G43</strain>
    </source>
</reference>
<evidence type="ECO:0000313" key="11">
    <source>
        <dbReference type="Proteomes" id="UP000705230"/>
    </source>
</evidence>
<keyword evidence="2 10" id="KW-0808">Transferase</keyword>
<dbReference type="PROSITE" id="PS00933">
    <property type="entry name" value="FGGY_KINASES_1"/>
    <property type="match status" value="1"/>
</dbReference>
<dbReference type="Pfam" id="PF00370">
    <property type="entry name" value="FGGY_N"/>
    <property type="match status" value="1"/>
</dbReference>
<dbReference type="Pfam" id="PF02782">
    <property type="entry name" value="FGGY_C"/>
    <property type="match status" value="1"/>
</dbReference>
<dbReference type="AlphaFoldDB" id="A0A937M2W4"/>
<dbReference type="GO" id="GO:0004370">
    <property type="term" value="F:glycerol kinase activity"/>
    <property type="evidence" value="ECO:0007669"/>
    <property type="project" value="TreeGrafter"/>
</dbReference>
<dbReference type="InterPro" id="IPR018485">
    <property type="entry name" value="FGGY_C"/>
</dbReference>